<dbReference type="InterPro" id="IPR020568">
    <property type="entry name" value="Ribosomal_Su5_D2-typ_SF"/>
</dbReference>
<dbReference type="PRINTS" id="PR00473">
    <property type="entry name" value="GALCTOKINASE"/>
</dbReference>
<dbReference type="Pfam" id="PF10509">
    <property type="entry name" value="GalKase_gal_bdg"/>
    <property type="match status" value="1"/>
</dbReference>
<dbReference type="PANTHER" id="PTHR10457:SF7">
    <property type="entry name" value="GALACTOKINASE-RELATED"/>
    <property type="match status" value="1"/>
</dbReference>
<feature type="domain" description="GHMP kinase N-terminal" evidence="6">
    <location>
        <begin position="75"/>
        <end position="148"/>
    </location>
</feature>
<dbReference type="PROSITE" id="PS00627">
    <property type="entry name" value="GHMP_KINASES_ATP"/>
    <property type="match status" value="1"/>
</dbReference>
<dbReference type="PROSITE" id="PS00106">
    <property type="entry name" value="GALACTOKINASE"/>
    <property type="match status" value="1"/>
</dbReference>
<evidence type="ECO:0000259" key="7">
    <source>
        <dbReference type="Pfam" id="PF08544"/>
    </source>
</evidence>
<dbReference type="Gene3D" id="3.30.230.10">
    <property type="match status" value="1"/>
</dbReference>
<dbReference type="GO" id="GO:0004335">
    <property type="term" value="F:galactokinase activity"/>
    <property type="evidence" value="ECO:0007669"/>
    <property type="project" value="InterPro"/>
</dbReference>
<dbReference type="Pfam" id="PF08544">
    <property type="entry name" value="GHMP_kinases_C"/>
    <property type="match status" value="1"/>
</dbReference>
<evidence type="ECO:0000256" key="1">
    <source>
        <dbReference type="ARBA" id="ARBA00006566"/>
    </source>
</evidence>
<proteinExistence type="inferred from homology"/>
<dbReference type="InterPro" id="IPR000705">
    <property type="entry name" value="Galactokinase"/>
</dbReference>
<evidence type="ECO:0000259" key="6">
    <source>
        <dbReference type="Pfam" id="PF00288"/>
    </source>
</evidence>
<comment type="similarity">
    <text evidence="1">Belongs to the GHMP kinase family. GalK subfamily.</text>
</comment>
<dbReference type="EMBL" id="CAEZWJ010000107">
    <property type="protein sequence ID" value="CAB4667189.1"/>
    <property type="molecule type" value="Genomic_DNA"/>
</dbReference>
<feature type="domain" description="GHMP kinase C-terminal" evidence="7">
    <location>
        <begin position="244"/>
        <end position="309"/>
    </location>
</feature>
<evidence type="ECO:0000256" key="5">
    <source>
        <dbReference type="ARBA" id="ARBA00022840"/>
    </source>
</evidence>
<gene>
    <name evidence="9" type="ORF">UFOPK2214_01589</name>
</gene>
<evidence type="ECO:0000256" key="3">
    <source>
        <dbReference type="ARBA" id="ARBA00022741"/>
    </source>
</evidence>
<dbReference type="InterPro" id="IPR014721">
    <property type="entry name" value="Ribsml_uS5_D2-typ_fold_subgr"/>
</dbReference>
<evidence type="ECO:0000256" key="4">
    <source>
        <dbReference type="ARBA" id="ARBA00022777"/>
    </source>
</evidence>
<feature type="domain" description="Galactokinase N-terminal" evidence="8">
    <location>
        <begin position="5"/>
        <end position="34"/>
    </location>
</feature>
<dbReference type="AlphaFoldDB" id="A0A6J6M1L9"/>
<dbReference type="GO" id="GO:0005829">
    <property type="term" value="C:cytosol"/>
    <property type="evidence" value="ECO:0007669"/>
    <property type="project" value="TreeGrafter"/>
</dbReference>
<keyword evidence="4" id="KW-0418">Kinase</keyword>
<keyword evidence="2" id="KW-0808">Transferase</keyword>
<dbReference type="GO" id="GO:0005524">
    <property type="term" value="F:ATP binding"/>
    <property type="evidence" value="ECO:0007669"/>
    <property type="project" value="UniProtKB-KW"/>
</dbReference>
<dbReference type="PRINTS" id="PR00959">
    <property type="entry name" value="MEVGALKINASE"/>
</dbReference>
<dbReference type="InterPro" id="IPR013750">
    <property type="entry name" value="GHMP_kinase_C_dom"/>
</dbReference>
<evidence type="ECO:0000313" key="9">
    <source>
        <dbReference type="EMBL" id="CAB4667189.1"/>
    </source>
</evidence>
<dbReference type="InterPro" id="IPR006206">
    <property type="entry name" value="Mevalonate/galactokinase"/>
</dbReference>
<evidence type="ECO:0000256" key="2">
    <source>
        <dbReference type="ARBA" id="ARBA00022679"/>
    </source>
</evidence>
<protein>
    <submittedName>
        <fullName evidence="9">Unannotated protein</fullName>
    </submittedName>
</protein>
<keyword evidence="5" id="KW-0067">ATP-binding</keyword>
<dbReference type="Pfam" id="PF00288">
    <property type="entry name" value="GHMP_kinases_N"/>
    <property type="match status" value="1"/>
</dbReference>
<name>A0A6J6M1L9_9ZZZZ</name>
<dbReference type="Gene3D" id="3.30.70.890">
    <property type="entry name" value="GHMP kinase, C-terminal domain"/>
    <property type="match status" value="1"/>
</dbReference>
<reference evidence="9" key="1">
    <citation type="submission" date="2020-05" db="EMBL/GenBank/DDBJ databases">
        <authorList>
            <person name="Chiriac C."/>
            <person name="Salcher M."/>
            <person name="Ghai R."/>
            <person name="Kavagutti S V."/>
        </authorList>
    </citation>
    <scope>NUCLEOTIDE SEQUENCE</scope>
</reference>
<dbReference type="PIRSF" id="PIRSF000530">
    <property type="entry name" value="Galactokinase"/>
    <property type="match status" value="1"/>
</dbReference>
<dbReference type="InterPro" id="IPR036554">
    <property type="entry name" value="GHMP_kinase_C_sf"/>
</dbReference>
<dbReference type="PANTHER" id="PTHR10457">
    <property type="entry name" value="MEVALONATE KINASE/GALACTOKINASE"/>
    <property type="match status" value="1"/>
</dbReference>
<dbReference type="InterPro" id="IPR019539">
    <property type="entry name" value="GalKase_N"/>
</dbReference>
<dbReference type="InterPro" id="IPR006204">
    <property type="entry name" value="GHMP_kinase_N_dom"/>
</dbReference>
<dbReference type="InterPro" id="IPR019741">
    <property type="entry name" value="Galactokinase_CS"/>
</dbReference>
<accession>A0A6J6M1L9</accession>
<evidence type="ECO:0000259" key="8">
    <source>
        <dbReference type="Pfam" id="PF10509"/>
    </source>
</evidence>
<dbReference type="InterPro" id="IPR006203">
    <property type="entry name" value="GHMP_knse_ATP-bd_CS"/>
</dbReference>
<dbReference type="SUPFAM" id="SSF55060">
    <property type="entry name" value="GHMP Kinase, C-terminal domain"/>
    <property type="match status" value="1"/>
</dbReference>
<keyword evidence="3" id="KW-0547">Nucleotide-binding</keyword>
<dbReference type="GO" id="GO:0006012">
    <property type="term" value="P:galactose metabolic process"/>
    <property type="evidence" value="ECO:0007669"/>
    <property type="project" value="InterPro"/>
</dbReference>
<sequence>MKSMSPGRVNLIGDHTDYTGGLVFPMAIDRWTVCEGEITSDAITMTSDDLDGTVQIPLGSPFDSQIQPSWGRYISAVASLVTPTRGVSANLSTTIPVGAGLSSSAALELAVAYALNDTMQPTELALLMQQAEQLATGVPTGIMDQLCIATAREGMGTLIDCESLAVTHIPIPTDVEFVVQFIAHRTLEGSEYADRVRECADAEAVIGPLRHATLNDISRIENETIARRAHHVVSENLRVFEFTQALSTGDYSTAGELMRDSHESLSADFAVSTPQMDAVVRTLCETPGVYGSRMTGGGFGGCVVTMCTPGTELDGWRVRPVGAAERIS</sequence>
<dbReference type="SUPFAM" id="SSF54211">
    <property type="entry name" value="Ribosomal protein S5 domain 2-like"/>
    <property type="match status" value="1"/>
</dbReference>
<organism evidence="9">
    <name type="scientific">freshwater metagenome</name>
    <dbReference type="NCBI Taxonomy" id="449393"/>
    <lineage>
        <taxon>unclassified sequences</taxon>
        <taxon>metagenomes</taxon>
        <taxon>ecological metagenomes</taxon>
    </lineage>
</organism>